<feature type="transmembrane region" description="Helical" evidence="5">
    <location>
        <begin position="220"/>
        <end position="239"/>
    </location>
</feature>
<reference evidence="7" key="1">
    <citation type="submission" date="2011-08" db="EMBL/GenBank/DDBJ databases">
        <authorList>
            <person name="Rombauts S."/>
        </authorList>
    </citation>
    <scope>NUCLEOTIDE SEQUENCE</scope>
    <source>
        <strain evidence="7">London</strain>
    </source>
</reference>
<keyword evidence="7" id="KW-1185">Reference proteome</keyword>
<gene>
    <name evidence="6" type="primary">107362849</name>
</gene>
<dbReference type="GO" id="GO:0016020">
    <property type="term" value="C:membrane"/>
    <property type="evidence" value="ECO:0007669"/>
    <property type="project" value="UniProtKB-SubCell"/>
</dbReference>
<feature type="transmembrane region" description="Helical" evidence="5">
    <location>
        <begin position="401"/>
        <end position="420"/>
    </location>
</feature>
<dbReference type="AlphaFoldDB" id="T1KDC4"/>
<dbReference type="EnsemblMetazoa" id="tetur09g02420.1">
    <property type="protein sequence ID" value="tetur09g02420.1"/>
    <property type="gene ID" value="tetur09g02420"/>
</dbReference>
<accession>T1KDC4</accession>
<evidence type="ECO:0000256" key="3">
    <source>
        <dbReference type="ARBA" id="ARBA00022989"/>
    </source>
</evidence>
<feature type="transmembrane region" description="Helical" evidence="5">
    <location>
        <begin position="179"/>
        <end position="200"/>
    </location>
</feature>
<dbReference type="OrthoDB" id="3026777at2759"/>
<dbReference type="eggNOG" id="KOG2816">
    <property type="taxonomic scope" value="Eukaryota"/>
</dbReference>
<evidence type="ECO:0000256" key="1">
    <source>
        <dbReference type="ARBA" id="ARBA00004141"/>
    </source>
</evidence>
<dbReference type="KEGG" id="tut:107362849"/>
<protein>
    <recommendedName>
        <fullName evidence="8">Major facilitator superfamily (MFS) profile domain-containing protein</fullName>
    </recommendedName>
</protein>
<reference evidence="6" key="2">
    <citation type="submission" date="2015-06" db="UniProtKB">
        <authorList>
            <consortium name="EnsemblMetazoa"/>
        </authorList>
    </citation>
    <scope>IDENTIFICATION</scope>
</reference>
<dbReference type="PANTHER" id="PTHR23507">
    <property type="entry name" value="ZGC:174356"/>
    <property type="match status" value="1"/>
</dbReference>
<evidence type="ECO:0000256" key="2">
    <source>
        <dbReference type="ARBA" id="ARBA00022692"/>
    </source>
</evidence>
<dbReference type="GO" id="GO:0022857">
    <property type="term" value="F:transmembrane transporter activity"/>
    <property type="evidence" value="ECO:0007669"/>
    <property type="project" value="TreeGrafter"/>
</dbReference>
<feature type="transmembrane region" description="Helical" evidence="5">
    <location>
        <begin position="343"/>
        <end position="363"/>
    </location>
</feature>
<feature type="transmembrane region" description="Helical" evidence="5">
    <location>
        <begin position="116"/>
        <end position="138"/>
    </location>
</feature>
<comment type="subcellular location">
    <subcellularLocation>
        <location evidence="1">Membrane</location>
        <topology evidence="1">Multi-pass membrane protein</topology>
    </subcellularLocation>
</comment>
<organism evidence="6 7">
    <name type="scientific">Tetranychus urticae</name>
    <name type="common">Two-spotted spider mite</name>
    <dbReference type="NCBI Taxonomy" id="32264"/>
    <lineage>
        <taxon>Eukaryota</taxon>
        <taxon>Metazoa</taxon>
        <taxon>Ecdysozoa</taxon>
        <taxon>Arthropoda</taxon>
        <taxon>Chelicerata</taxon>
        <taxon>Arachnida</taxon>
        <taxon>Acari</taxon>
        <taxon>Acariformes</taxon>
        <taxon>Trombidiformes</taxon>
        <taxon>Prostigmata</taxon>
        <taxon>Eleutherengona</taxon>
        <taxon>Raphignathae</taxon>
        <taxon>Tetranychoidea</taxon>
        <taxon>Tetranychidae</taxon>
        <taxon>Tetranychus</taxon>
    </lineage>
</organism>
<feature type="transmembrane region" description="Helical" evidence="5">
    <location>
        <begin position="86"/>
        <end position="107"/>
    </location>
</feature>
<dbReference type="Gene3D" id="1.20.1250.20">
    <property type="entry name" value="MFS general substrate transporter like domains"/>
    <property type="match status" value="1"/>
</dbReference>
<evidence type="ECO:0000313" key="7">
    <source>
        <dbReference type="Proteomes" id="UP000015104"/>
    </source>
</evidence>
<feature type="transmembrane region" description="Helical" evidence="5">
    <location>
        <begin position="273"/>
        <end position="291"/>
    </location>
</feature>
<dbReference type="SUPFAM" id="SSF103473">
    <property type="entry name" value="MFS general substrate transporter"/>
    <property type="match status" value="1"/>
</dbReference>
<dbReference type="EMBL" id="CAEY01002011">
    <property type="status" value="NOT_ANNOTATED_CDS"/>
    <property type="molecule type" value="Genomic_DNA"/>
</dbReference>
<feature type="transmembrane region" description="Helical" evidence="5">
    <location>
        <begin position="144"/>
        <end position="172"/>
    </location>
</feature>
<evidence type="ECO:0008006" key="8">
    <source>
        <dbReference type="Google" id="ProtNLM"/>
    </source>
</evidence>
<dbReference type="HOGENOM" id="CLU_028365_0_0_1"/>
<dbReference type="InterPro" id="IPR036259">
    <property type="entry name" value="MFS_trans_sf"/>
</dbReference>
<evidence type="ECO:0000313" key="6">
    <source>
        <dbReference type="EnsemblMetazoa" id="tetur09g02420.1"/>
    </source>
</evidence>
<keyword evidence="2 5" id="KW-0812">Transmembrane</keyword>
<sequence>MEMSSKKMSSWRRFVDFVGLMKLDLCLLLFGIANNLQNVTVVQLAEDKKCINDLHLPAKYCLSVTEKHSTGENAYMIVVHAYYIKYWQFYITDIPGTIVAAFLGCWLDKYPHHLKFMVLIALCANTLQSIILLVNAYLFSLSSYFILITYVPFALGGGMFLIYGACYTYVAWSTPPKLLIVRFAIMEFVSMSAGFIGTYISRQVLMMKPWVGGQARNYIGLLSLSTILLLIAMLLASIFKLKNMPVATSEKYRNKFSNVFSPFFKTRPNAGRARLLLLVLSGILCLGAFHGKETYGLRYAELIYGWSAQKYSTMHSLLSIIPALATSLGPFVLKTCLGLSDPIIGILGSLSVVAMNFIHGVVLTPYGFTFTYIAGALHRISIAAFFSLIANMIDSNEVAKIFTMITIFASYGASFSAFMYKVTLSLTIKSNPGLTFIIAAIILIIPVATCVWLEVTRSKWEPKVSTEKDNIYGEKSLPNNATNTNLHSPKVGWVKMEIISIANDSNKSSS</sequence>
<evidence type="ECO:0000256" key="4">
    <source>
        <dbReference type="ARBA" id="ARBA00023136"/>
    </source>
</evidence>
<proteinExistence type="predicted"/>
<name>T1KDC4_TETUR</name>
<evidence type="ECO:0000256" key="5">
    <source>
        <dbReference type="SAM" id="Phobius"/>
    </source>
</evidence>
<dbReference type="Proteomes" id="UP000015104">
    <property type="component" value="Unassembled WGS sequence"/>
</dbReference>
<keyword evidence="3 5" id="KW-1133">Transmembrane helix</keyword>
<feature type="transmembrane region" description="Helical" evidence="5">
    <location>
        <begin position="432"/>
        <end position="453"/>
    </location>
</feature>
<dbReference type="PANTHER" id="PTHR23507:SF1">
    <property type="entry name" value="FI18259P1-RELATED"/>
    <property type="match status" value="1"/>
</dbReference>
<feature type="transmembrane region" description="Helical" evidence="5">
    <location>
        <begin position="311"/>
        <end position="331"/>
    </location>
</feature>
<keyword evidence="4 5" id="KW-0472">Membrane</keyword>